<feature type="region of interest" description="Disordered" evidence="1">
    <location>
        <begin position="1"/>
        <end position="43"/>
    </location>
</feature>
<evidence type="ECO:0000256" key="1">
    <source>
        <dbReference type="SAM" id="MobiDB-lite"/>
    </source>
</evidence>
<name>A0A7Y9XCI4_9ACTN</name>
<feature type="compositionally biased region" description="Basic and acidic residues" evidence="1">
    <location>
        <begin position="21"/>
        <end position="34"/>
    </location>
</feature>
<comment type="caution">
    <text evidence="2">The sequence shown here is derived from an EMBL/GenBank/DDBJ whole genome shotgun (WGS) entry which is preliminary data.</text>
</comment>
<dbReference type="AlphaFoldDB" id="A0A7Y9XCI4"/>
<sequence length="95" mass="10097">MRSAQRLLSPESGALSQEGEADVRGMDVEVRRNPDSSGDGTFDEDFLFWPVLIEMEESEPWRGRPTRGCPGRSRATGPAGTASPGSAEAGTGVDT</sequence>
<proteinExistence type="predicted"/>
<dbReference type="EMBL" id="JACCHL010000001">
    <property type="protein sequence ID" value="NYH53291.1"/>
    <property type="molecule type" value="Genomic_DNA"/>
</dbReference>
<protein>
    <submittedName>
        <fullName evidence="2">Uncharacterized protein</fullName>
    </submittedName>
</protein>
<gene>
    <name evidence="2" type="ORF">HNR06_002880</name>
</gene>
<dbReference type="Proteomes" id="UP000584931">
    <property type="component" value="Unassembled WGS sequence"/>
</dbReference>
<feature type="region of interest" description="Disordered" evidence="1">
    <location>
        <begin position="57"/>
        <end position="95"/>
    </location>
</feature>
<accession>A0A7Y9XCI4</accession>
<organism evidence="2 3">
    <name type="scientific">Nocardiopsis sinuspersici</name>
    <dbReference type="NCBI Taxonomy" id="501010"/>
    <lineage>
        <taxon>Bacteria</taxon>
        <taxon>Bacillati</taxon>
        <taxon>Actinomycetota</taxon>
        <taxon>Actinomycetes</taxon>
        <taxon>Streptosporangiales</taxon>
        <taxon>Nocardiopsidaceae</taxon>
        <taxon>Nocardiopsis</taxon>
    </lineage>
</organism>
<reference evidence="2 3" key="1">
    <citation type="submission" date="2020-07" db="EMBL/GenBank/DDBJ databases">
        <title>Sequencing the genomes of 1000 actinobacteria strains.</title>
        <authorList>
            <person name="Klenk H.-P."/>
        </authorList>
    </citation>
    <scope>NUCLEOTIDE SEQUENCE [LARGE SCALE GENOMIC DNA]</scope>
    <source>
        <strain evidence="2 3">DSM 45278</strain>
    </source>
</reference>
<evidence type="ECO:0000313" key="3">
    <source>
        <dbReference type="Proteomes" id="UP000584931"/>
    </source>
</evidence>
<evidence type="ECO:0000313" key="2">
    <source>
        <dbReference type="EMBL" id="NYH53291.1"/>
    </source>
</evidence>